<dbReference type="Pfam" id="PF01636">
    <property type="entry name" value="APH"/>
    <property type="match status" value="1"/>
</dbReference>
<accession>A0A220VE40</accession>
<dbReference type="Gene3D" id="3.90.1200.10">
    <property type="match status" value="1"/>
</dbReference>
<dbReference type="InterPro" id="IPR002575">
    <property type="entry name" value="Aminoglycoside_PTrfase"/>
</dbReference>
<organism evidence="2 3">
    <name type="scientific">Paraphotobacterium marinum</name>
    <dbReference type="NCBI Taxonomy" id="1755811"/>
    <lineage>
        <taxon>Bacteria</taxon>
        <taxon>Pseudomonadati</taxon>
        <taxon>Pseudomonadota</taxon>
        <taxon>Gammaproteobacteria</taxon>
        <taxon>Vibrionales</taxon>
        <taxon>Vibrionaceae</taxon>
        <taxon>Paraphotobacterium</taxon>
    </lineage>
</organism>
<evidence type="ECO:0000313" key="3">
    <source>
        <dbReference type="Proteomes" id="UP000242175"/>
    </source>
</evidence>
<evidence type="ECO:0000259" key="1">
    <source>
        <dbReference type="Pfam" id="PF01636"/>
    </source>
</evidence>
<evidence type="ECO:0000313" key="2">
    <source>
        <dbReference type="EMBL" id="ASK78635.1"/>
    </source>
</evidence>
<dbReference type="KEGG" id="pmai:CF386_06265"/>
<feature type="domain" description="Aminoglycoside phosphotransferase" evidence="1">
    <location>
        <begin position="12"/>
        <end position="63"/>
    </location>
</feature>
<dbReference type="SUPFAM" id="SSF56112">
    <property type="entry name" value="Protein kinase-like (PK-like)"/>
    <property type="match status" value="1"/>
</dbReference>
<dbReference type="OrthoDB" id="179763at2"/>
<dbReference type="Proteomes" id="UP000242175">
    <property type="component" value="Chromosome large"/>
</dbReference>
<dbReference type="InterPro" id="IPR011009">
    <property type="entry name" value="Kinase-like_dom_sf"/>
</dbReference>
<sequence length="101" mass="12218">MLLNSFNGNIFKPTLCHNDLHPGNLFKVKNQFKVIDWEYAYIYDPSYDLAMMIYLNQMDIDDAVSQYCSINFQINEKKWKKAIIYWTPYCKFICKLWEKLK</sequence>
<protein>
    <recommendedName>
        <fullName evidence="1">Aminoglycoside phosphotransferase domain-containing protein</fullName>
    </recommendedName>
</protein>
<proteinExistence type="predicted"/>
<name>A0A220VE40_9GAMM</name>
<dbReference type="AlphaFoldDB" id="A0A220VE40"/>
<dbReference type="EMBL" id="CP022355">
    <property type="protein sequence ID" value="ASK78635.1"/>
    <property type="molecule type" value="Genomic_DNA"/>
</dbReference>
<dbReference type="RefSeq" id="WP_089073543.1">
    <property type="nucleotide sequence ID" value="NZ_CBCSAM010000001.1"/>
</dbReference>
<gene>
    <name evidence="2" type="ORF">CF386_06265</name>
</gene>
<keyword evidence="3" id="KW-1185">Reference proteome</keyword>
<reference evidence="2 3" key="1">
    <citation type="journal article" date="2016" name="Int. J. Syst. Evol. Microbiol.">
        <title>Paraphotobacterium marinum gen. nov., sp. nov., a member of the family Vibrionaceae, isolated from surface seawater.</title>
        <authorList>
            <person name="Huang Z."/>
            <person name="Dong C."/>
            <person name="Shao Z."/>
        </authorList>
    </citation>
    <scope>NUCLEOTIDE SEQUENCE [LARGE SCALE GENOMIC DNA]</scope>
    <source>
        <strain evidence="2 3">NSCS20N07D</strain>
    </source>
</reference>